<evidence type="ECO:0000256" key="1">
    <source>
        <dbReference type="PROSITE-ProRule" id="PRU00453"/>
    </source>
</evidence>
<dbReference type="InterPro" id="IPR007529">
    <property type="entry name" value="Znf_HIT"/>
</dbReference>
<sequence>MLVEEIPKSTNPNSSTVYFSSSVNLTARPSSSRHAQSNESNDGASNKKGRQKVNYNVNQLMHAQIQVADPQAGSGPLKSTQQLQLERIVSKRLVDLTREGSSALFELPKNFAYNSIHASLDKNSKSARLGNTPTTKRILSARRNLNLYFEEERNLISINSILGQNYQFITDSEWEQAKSKVRKPVARRLRPRLKLCCICGSNSSYSRCHTCGLFSCSVRCNNLHNELRCV</sequence>
<dbReference type="GO" id="GO:0008270">
    <property type="term" value="F:zinc ion binding"/>
    <property type="evidence" value="ECO:0007669"/>
    <property type="project" value="UniProtKB-UniRule"/>
</dbReference>
<reference evidence="5" key="1">
    <citation type="submission" date="2016-05" db="EMBL/GenBank/DDBJ databases">
        <title>Comparative genomics of biotechnologically important yeasts.</title>
        <authorList>
            <consortium name="DOE Joint Genome Institute"/>
            <person name="Riley R."/>
            <person name="Haridas S."/>
            <person name="Wolfe K.H."/>
            <person name="Lopes M.R."/>
            <person name="Hittinger C.T."/>
            <person name="Goker M."/>
            <person name="Salamov A."/>
            <person name="Wisecaver J."/>
            <person name="Long T.M."/>
            <person name="Aerts A.L."/>
            <person name="Barry K."/>
            <person name="Choi C."/>
            <person name="Clum A."/>
            <person name="Coughlan A.Y."/>
            <person name="Deshpande S."/>
            <person name="Douglass A.P."/>
            <person name="Hanson S.J."/>
            <person name="Klenk H.-P."/>
            <person name="Labutti K."/>
            <person name="Lapidus A."/>
            <person name="Lindquist E."/>
            <person name="Lipzen A."/>
            <person name="Meier-Kolthoff J.P."/>
            <person name="Ohm R.A."/>
            <person name="Otillar R.P."/>
            <person name="Pangilinan J."/>
            <person name="Peng Y."/>
            <person name="Rokas A."/>
            <person name="Rosa C.A."/>
            <person name="Scheuner C."/>
            <person name="Sibirny A.A."/>
            <person name="Slot J.C."/>
            <person name="Stielow J.B."/>
            <person name="Sun H."/>
            <person name="Kurtzman C.P."/>
            <person name="Blackwell M."/>
            <person name="Grigoriev I.V."/>
            <person name="Jeffries T.W."/>
        </authorList>
    </citation>
    <scope>NUCLEOTIDE SEQUENCE [LARGE SCALE GENOMIC DNA]</scope>
    <source>
        <strain evidence="5">NRRL Y-17324</strain>
    </source>
</reference>
<organism evidence="4 5">
    <name type="scientific">Suhomyces tanzawaensis NRRL Y-17324</name>
    <dbReference type="NCBI Taxonomy" id="984487"/>
    <lineage>
        <taxon>Eukaryota</taxon>
        <taxon>Fungi</taxon>
        <taxon>Dikarya</taxon>
        <taxon>Ascomycota</taxon>
        <taxon>Saccharomycotina</taxon>
        <taxon>Pichiomycetes</taxon>
        <taxon>Debaryomycetaceae</taxon>
        <taxon>Suhomyces</taxon>
    </lineage>
</organism>
<protein>
    <recommendedName>
        <fullName evidence="3">HIT-type domain-containing protein</fullName>
    </recommendedName>
</protein>
<dbReference type="CDD" id="cd21437">
    <property type="entry name" value="zf-HIT_ZNHIT1_like"/>
    <property type="match status" value="1"/>
</dbReference>
<proteinExistence type="predicted"/>
<name>A0A1E4SQB7_9ASCO</name>
<keyword evidence="1" id="KW-0863">Zinc-finger</keyword>
<feature type="compositionally biased region" description="Polar residues" evidence="2">
    <location>
        <begin position="25"/>
        <end position="44"/>
    </location>
</feature>
<dbReference type="AlphaFoldDB" id="A0A1E4SQB7"/>
<keyword evidence="1" id="KW-0479">Metal-binding</keyword>
<dbReference type="Proteomes" id="UP000094285">
    <property type="component" value="Unassembled WGS sequence"/>
</dbReference>
<keyword evidence="5" id="KW-1185">Reference proteome</keyword>
<evidence type="ECO:0000256" key="2">
    <source>
        <dbReference type="SAM" id="MobiDB-lite"/>
    </source>
</evidence>
<dbReference type="GeneID" id="30983409"/>
<evidence type="ECO:0000313" key="5">
    <source>
        <dbReference type="Proteomes" id="UP000094285"/>
    </source>
</evidence>
<feature type="region of interest" description="Disordered" evidence="2">
    <location>
        <begin position="25"/>
        <end position="49"/>
    </location>
</feature>
<evidence type="ECO:0000259" key="3">
    <source>
        <dbReference type="PROSITE" id="PS51083"/>
    </source>
</evidence>
<dbReference type="EMBL" id="KV453909">
    <property type="protein sequence ID" value="ODV81688.1"/>
    <property type="molecule type" value="Genomic_DNA"/>
</dbReference>
<evidence type="ECO:0000313" key="4">
    <source>
        <dbReference type="EMBL" id="ODV81688.1"/>
    </source>
</evidence>
<dbReference type="OrthoDB" id="406844at2759"/>
<dbReference type="PROSITE" id="PS51083">
    <property type="entry name" value="ZF_HIT"/>
    <property type="match status" value="1"/>
</dbReference>
<gene>
    <name evidence="4" type="ORF">CANTADRAFT_45980</name>
</gene>
<feature type="domain" description="HIT-type" evidence="3">
    <location>
        <begin position="196"/>
        <end position="229"/>
    </location>
</feature>
<accession>A0A1E4SQB7</accession>
<keyword evidence="1" id="KW-0862">Zinc</keyword>
<dbReference type="STRING" id="984487.A0A1E4SQB7"/>
<dbReference type="RefSeq" id="XP_020066810.1">
    <property type="nucleotide sequence ID" value="XM_020209273.1"/>
</dbReference>